<comment type="caution">
    <text evidence="13">The sequence shown here is derived from an EMBL/GenBank/DDBJ whole genome shotgun (WGS) entry which is preliminary data.</text>
</comment>
<evidence type="ECO:0000256" key="6">
    <source>
        <dbReference type="ARBA" id="ARBA00022692"/>
    </source>
</evidence>
<feature type="transmembrane region" description="Helical" evidence="12">
    <location>
        <begin position="49"/>
        <end position="77"/>
    </location>
</feature>
<dbReference type="SUPFAM" id="SSF103473">
    <property type="entry name" value="MFS general substrate transporter"/>
    <property type="match status" value="1"/>
</dbReference>
<feature type="transmembrane region" description="Helical" evidence="12">
    <location>
        <begin position="127"/>
        <end position="144"/>
    </location>
</feature>
<keyword evidence="6 12" id="KW-0812">Transmembrane</keyword>
<dbReference type="EMBL" id="CAJNIZ010044109">
    <property type="protein sequence ID" value="CAE7678512.1"/>
    <property type="molecule type" value="Genomic_DNA"/>
</dbReference>
<feature type="transmembrane region" description="Helical" evidence="12">
    <location>
        <begin position="150"/>
        <end position="168"/>
    </location>
</feature>
<evidence type="ECO:0000256" key="3">
    <source>
        <dbReference type="ARBA" id="ARBA00021242"/>
    </source>
</evidence>
<evidence type="ECO:0000256" key="4">
    <source>
        <dbReference type="ARBA" id="ARBA00022448"/>
    </source>
</evidence>
<gene>
    <name evidence="13" type="primary">MFSD5</name>
    <name evidence="13" type="ORF">SPIL2461_LOCUS18850</name>
</gene>
<feature type="non-terminal residue" evidence="13">
    <location>
        <position position="1"/>
    </location>
</feature>
<accession>A0A812WE16</accession>
<reference evidence="13" key="1">
    <citation type="submission" date="2021-02" db="EMBL/GenBank/DDBJ databases">
        <authorList>
            <person name="Dougan E. K."/>
            <person name="Rhodes N."/>
            <person name="Thang M."/>
            <person name="Chan C."/>
        </authorList>
    </citation>
    <scope>NUCLEOTIDE SEQUENCE</scope>
</reference>
<evidence type="ECO:0000256" key="11">
    <source>
        <dbReference type="ARBA" id="ARBA00032555"/>
    </source>
</evidence>
<evidence type="ECO:0000256" key="10">
    <source>
        <dbReference type="ARBA" id="ARBA00030646"/>
    </source>
</evidence>
<sequence length="178" mass="19746">IYYGGYTGPFVTANIFLVICLVVMTSSWSENYGQTAKEAAMEQNKERGFMGAVNLVLAQPLIFLCGIVCSLFESSMFIFVFNWTPVLMKPGEPDPPFGHIFAGFMIMCMLGSRLFSLAIHYIPNERIGMYTLCLAALCHASILVVNSEAVHLTAFFVFEMCVGLYFPMMGTMKGQIVP</sequence>
<dbReference type="GO" id="GO:0006811">
    <property type="term" value="P:monoatomic ion transport"/>
    <property type="evidence" value="ECO:0007669"/>
    <property type="project" value="UniProtKB-KW"/>
</dbReference>
<name>A0A812WE16_SYMPI</name>
<dbReference type="InterPro" id="IPR008509">
    <property type="entry name" value="MOT2/MFSD5"/>
</dbReference>
<feature type="non-terminal residue" evidence="13">
    <location>
        <position position="178"/>
    </location>
</feature>
<dbReference type="Gene3D" id="1.20.1250.20">
    <property type="entry name" value="MFS general substrate transporter like domains"/>
    <property type="match status" value="1"/>
</dbReference>
<dbReference type="GO" id="GO:0005886">
    <property type="term" value="C:plasma membrane"/>
    <property type="evidence" value="ECO:0007669"/>
    <property type="project" value="UniProtKB-SubCell"/>
</dbReference>
<keyword evidence="7 12" id="KW-1133">Transmembrane helix</keyword>
<feature type="transmembrane region" description="Helical" evidence="12">
    <location>
        <begin position="97"/>
        <end position="115"/>
    </location>
</feature>
<organism evidence="13 14">
    <name type="scientific">Symbiodinium pilosum</name>
    <name type="common">Dinoflagellate</name>
    <dbReference type="NCBI Taxonomy" id="2952"/>
    <lineage>
        <taxon>Eukaryota</taxon>
        <taxon>Sar</taxon>
        <taxon>Alveolata</taxon>
        <taxon>Dinophyceae</taxon>
        <taxon>Suessiales</taxon>
        <taxon>Symbiodiniaceae</taxon>
        <taxon>Symbiodinium</taxon>
    </lineage>
</organism>
<evidence type="ECO:0000313" key="14">
    <source>
        <dbReference type="Proteomes" id="UP000649617"/>
    </source>
</evidence>
<comment type="subcellular location">
    <subcellularLocation>
        <location evidence="2">Cell membrane</location>
        <topology evidence="2">Multi-pass membrane protein</topology>
    </subcellularLocation>
</comment>
<keyword evidence="9 12" id="KW-0472">Membrane</keyword>
<dbReference type="AlphaFoldDB" id="A0A812WE16"/>
<dbReference type="OrthoDB" id="439578at2759"/>
<protein>
    <recommendedName>
        <fullName evidence="3">Molybdate-anion transporter</fullName>
    </recommendedName>
    <alternativeName>
        <fullName evidence="10">Major facilitator superfamily domain-containing protein 5</fullName>
    </alternativeName>
    <alternativeName>
        <fullName evidence="11">Molybdate transporter 2 homolog</fullName>
    </alternativeName>
</protein>
<proteinExistence type="predicted"/>
<evidence type="ECO:0000256" key="12">
    <source>
        <dbReference type="SAM" id="Phobius"/>
    </source>
</evidence>
<evidence type="ECO:0000256" key="2">
    <source>
        <dbReference type="ARBA" id="ARBA00004651"/>
    </source>
</evidence>
<evidence type="ECO:0000256" key="5">
    <source>
        <dbReference type="ARBA" id="ARBA00022475"/>
    </source>
</evidence>
<keyword evidence="5" id="KW-1003">Cell membrane</keyword>
<keyword evidence="14" id="KW-1185">Reference proteome</keyword>
<dbReference type="PANTHER" id="PTHR23516:SF1">
    <property type="entry name" value="MOLYBDATE-ANION TRANSPORTER"/>
    <property type="match status" value="1"/>
</dbReference>
<dbReference type="InterPro" id="IPR036259">
    <property type="entry name" value="MFS_trans_sf"/>
</dbReference>
<evidence type="ECO:0000256" key="9">
    <source>
        <dbReference type="ARBA" id="ARBA00023136"/>
    </source>
</evidence>
<evidence type="ECO:0000256" key="7">
    <source>
        <dbReference type="ARBA" id="ARBA00022989"/>
    </source>
</evidence>
<evidence type="ECO:0000313" key="13">
    <source>
        <dbReference type="EMBL" id="CAE7678512.1"/>
    </source>
</evidence>
<comment type="function">
    <text evidence="1">Mediates high-affinity intracellular uptake of the rare oligo-element molybdenum.</text>
</comment>
<dbReference type="Pfam" id="PF05631">
    <property type="entry name" value="MFS_5"/>
    <property type="match status" value="1"/>
</dbReference>
<evidence type="ECO:0000256" key="8">
    <source>
        <dbReference type="ARBA" id="ARBA00023065"/>
    </source>
</evidence>
<feature type="transmembrane region" description="Helical" evidence="12">
    <location>
        <begin position="6"/>
        <end position="28"/>
    </location>
</feature>
<keyword evidence="8" id="KW-0406">Ion transport</keyword>
<dbReference type="GO" id="GO:0015098">
    <property type="term" value="F:molybdate ion transmembrane transporter activity"/>
    <property type="evidence" value="ECO:0007669"/>
    <property type="project" value="InterPro"/>
</dbReference>
<dbReference type="Proteomes" id="UP000649617">
    <property type="component" value="Unassembled WGS sequence"/>
</dbReference>
<keyword evidence="4" id="KW-0813">Transport</keyword>
<dbReference type="PANTHER" id="PTHR23516">
    <property type="entry name" value="SAM (S-ADENOSYL METHIONINE) TRANSPORTER"/>
    <property type="match status" value="1"/>
</dbReference>
<evidence type="ECO:0000256" key="1">
    <source>
        <dbReference type="ARBA" id="ARBA00003019"/>
    </source>
</evidence>